<gene>
    <name evidence="3" type="primary">Dere\GG27086</name>
    <name evidence="3" type="synonym">GG27086</name>
    <name evidence="3" type="ORF">Dere_GG27086</name>
</gene>
<evidence type="ECO:0000259" key="2">
    <source>
        <dbReference type="PROSITE" id="PS51465"/>
    </source>
</evidence>
<dbReference type="PROSITE" id="PS51465">
    <property type="entry name" value="KAZAL_2"/>
    <property type="match status" value="1"/>
</dbReference>
<dbReference type="InterPro" id="IPR002350">
    <property type="entry name" value="Kazal_dom"/>
</dbReference>
<accession>A0A0Q5UE42</accession>
<evidence type="ECO:0000256" key="1">
    <source>
        <dbReference type="SAM" id="SignalP"/>
    </source>
</evidence>
<dbReference type="GO" id="GO:0004867">
    <property type="term" value="F:serine-type endopeptidase inhibitor activity"/>
    <property type="evidence" value="ECO:0007669"/>
    <property type="project" value="InterPro"/>
</dbReference>
<dbReference type="SUPFAM" id="SSF100895">
    <property type="entry name" value="Kazal-type serine protease inhibitors"/>
    <property type="match status" value="1"/>
</dbReference>
<proteinExistence type="predicted"/>
<feature type="signal peptide" evidence="1">
    <location>
        <begin position="1"/>
        <end position="20"/>
    </location>
</feature>
<dbReference type="SMR" id="A0A0Q5UE42"/>
<reference evidence="3 4" key="2">
    <citation type="journal article" date="2008" name="Bioinformatics">
        <title>Assembly reconciliation.</title>
        <authorList>
            <person name="Zimin A.V."/>
            <person name="Smith D.R."/>
            <person name="Sutton G."/>
            <person name="Yorke J.A."/>
        </authorList>
    </citation>
    <scope>NUCLEOTIDE SEQUENCE [LARGE SCALE GENOMIC DNA]</scope>
    <source>
        <strain evidence="3 4">TSC#14021-0224.01</strain>
    </source>
</reference>
<dbReference type="KEGG" id="der:26526910"/>
<keyword evidence="1" id="KW-0732">Signal</keyword>
<dbReference type="OrthoDB" id="126772at2759"/>
<dbReference type="CDD" id="cd00104">
    <property type="entry name" value="KAZAL_FS"/>
    <property type="match status" value="1"/>
</dbReference>
<dbReference type="Pfam" id="PF00050">
    <property type="entry name" value="Kazal_1"/>
    <property type="match status" value="1"/>
</dbReference>
<dbReference type="PANTHER" id="PTHR21179">
    <property type="entry name" value="SERINE-TYPE ENDOPEPTIDASE INHIBITOR"/>
    <property type="match status" value="1"/>
</dbReference>
<evidence type="ECO:0000313" key="4">
    <source>
        <dbReference type="Proteomes" id="UP000008711"/>
    </source>
</evidence>
<keyword evidence="4" id="KW-1185">Reference proteome</keyword>
<dbReference type="AlphaFoldDB" id="A0A0Q5UE42"/>
<sequence length="133" mass="14434">MCIDWYTMFILAGLTQLGAGQEPLIFETSPNPWNIGAATTSIPLSPTSSNFVLVNNVRIPGGLTPFVPAPAPTQEFLKCYGSCPTTSQYNPICGSNMQLYMNEEKFNCARICGADIQIVRRGSCEGLFAMTRG</sequence>
<organism evidence="3 4">
    <name type="scientific">Drosophila erecta</name>
    <name type="common">Fruit fly</name>
    <dbReference type="NCBI Taxonomy" id="7220"/>
    <lineage>
        <taxon>Eukaryota</taxon>
        <taxon>Metazoa</taxon>
        <taxon>Ecdysozoa</taxon>
        <taxon>Arthropoda</taxon>
        <taxon>Hexapoda</taxon>
        <taxon>Insecta</taxon>
        <taxon>Pterygota</taxon>
        <taxon>Neoptera</taxon>
        <taxon>Endopterygota</taxon>
        <taxon>Diptera</taxon>
        <taxon>Brachycera</taxon>
        <taxon>Muscomorpha</taxon>
        <taxon>Ephydroidea</taxon>
        <taxon>Drosophilidae</taxon>
        <taxon>Drosophila</taxon>
        <taxon>Sophophora</taxon>
    </lineage>
</organism>
<dbReference type="Gene3D" id="3.30.60.30">
    <property type="match status" value="1"/>
</dbReference>
<dbReference type="Proteomes" id="UP000008711">
    <property type="component" value="Unassembled WGS sequence"/>
</dbReference>
<protein>
    <recommendedName>
        <fullName evidence="2">Kazal-like domain-containing protein</fullName>
    </recommendedName>
</protein>
<dbReference type="InterPro" id="IPR039932">
    <property type="entry name" value="Spink4-like"/>
</dbReference>
<dbReference type="EMBL" id="CH954178">
    <property type="protein sequence ID" value="KQS43011.1"/>
    <property type="molecule type" value="Genomic_DNA"/>
</dbReference>
<feature type="domain" description="Kazal-like" evidence="2">
    <location>
        <begin position="73"/>
        <end position="126"/>
    </location>
</feature>
<dbReference type="InterPro" id="IPR036058">
    <property type="entry name" value="Kazal_dom_sf"/>
</dbReference>
<evidence type="ECO:0000313" key="3">
    <source>
        <dbReference type="EMBL" id="KQS43011.1"/>
    </source>
</evidence>
<dbReference type="SMART" id="SM00280">
    <property type="entry name" value="KAZAL"/>
    <property type="match status" value="1"/>
</dbReference>
<dbReference type="PANTHER" id="PTHR21179:SF1">
    <property type="entry name" value="KAZ1-TYPE SERINE PROTEASE INHIBITOR-LIKE PROTEIN TYPE EPSILON-RELATED"/>
    <property type="match status" value="1"/>
</dbReference>
<reference evidence="3 4" key="1">
    <citation type="journal article" date="2007" name="Nature">
        <title>Evolution of genes and genomes on the Drosophila phylogeny.</title>
        <authorList>
            <consortium name="Drosophila 12 Genomes Consortium"/>
            <person name="Clark A.G."/>
            <person name="Eisen M.B."/>
            <person name="Smith D.R."/>
            <person name="Bergman C.M."/>
            <person name="Oliver B."/>
            <person name="Markow T.A."/>
            <person name="Kaufman T.C."/>
            <person name="Kellis M."/>
            <person name="Gelbart W."/>
            <person name="Iyer V.N."/>
            <person name="Pollard D.A."/>
            <person name="Sackton T.B."/>
            <person name="Larracuente A.M."/>
            <person name="Singh N.D."/>
            <person name="Abad J.P."/>
            <person name="Abt D.N."/>
            <person name="Adryan B."/>
            <person name="Aguade M."/>
            <person name="Akashi H."/>
            <person name="Anderson W.W."/>
            <person name="Aquadro C.F."/>
            <person name="Ardell D.H."/>
            <person name="Arguello R."/>
            <person name="Artieri C.G."/>
            <person name="Barbash D.A."/>
            <person name="Barker D."/>
            <person name="Barsanti P."/>
            <person name="Batterham P."/>
            <person name="Batzoglou S."/>
            <person name="Begun D."/>
            <person name="Bhutkar A."/>
            <person name="Blanco E."/>
            <person name="Bosak S.A."/>
            <person name="Bradley R.K."/>
            <person name="Brand A.D."/>
            <person name="Brent M.R."/>
            <person name="Brooks A.N."/>
            <person name="Brown R.H."/>
            <person name="Butlin R.K."/>
            <person name="Caggese C."/>
            <person name="Calvi B.R."/>
            <person name="Bernardo de Carvalho A."/>
            <person name="Caspi A."/>
            <person name="Castrezana S."/>
            <person name="Celniker S.E."/>
            <person name="Chang J.L."/>
            <person name="Chapple C."/>
            <person name="Chatterji S."/>
            <person name="Chinwalla A."/>
            <person name="Civetta A."/>
            <person name="Clifton S.W."/>
            <person name="Comeron J.M."/>
            <person name="Costello J.C."/>
            <person name="Coyne J.A."/>
            <person name="Daub J."/>
            <person name="David R.G."/>
            <person name="Delcher A.L."/>
            <person name="Delehaunty K."/>
            <person name="Do C.B."/>
            <person name="Ebling H."/>
            <person name="Edwards K."/>
            <person name="Eickbush T."/>
            <person name="Evans J.D."/>
            <person name="Filipski A."/>
            <person name="Findeiss S."/>
            <person name="Freyhult E."/>
            <person name="Fulton L."/>
            <person name="Fulton R."/>
            <person name="Garcia A.C."/>
            <person name="Gardiner A."/>
            <person name="Garfield D.A."/>
            <person name="Garvin B.E."/>
            <person name="Gibson G."/>
            <person name="Gilbert D."/>
            <person name="Gnerre S."/>
            <person name="Godfrey J."/>
            <person name="Good R."/>
            <person name="Gotea V."/>
            <person name="Gravely B."/>
            <person name="Greenberg A.J."/>
            <person name="Griffiths-Jones S."/>
            <person name="Gross S."/>
            <person name="Guigo R."/>
            <person name="Gustafson E.A."/>
            <person name="Haerty W."/>
            <person name="Hahn M.W."/>
            <person name="Halligan D.L."/>
            <person name="Halpern A.L."/>
            <person name="Halter G.M."/>
            <person name="Han M.V."/>
            <person name="Heger A."/>
            <person name="Hillier L."/>
            <person name="Hinrichs A.S."/>
            <person name="Holmes I."/>
            <person name="Hoskins R.A."/>
            <person name="Hubisz M.J."/>
            <person name="Hultmark D."/>
            <person name="Huntley M.A."/>
            <person name="Jaffe D.B."/>
            <person name="Jagadeeshan S."/>
            <person name="Jeck W.R."/>
            <person name="Johnson J."/>
            <person name="Jones C.D."/>
            <person name="Jordan W.C."/>
            <person name="Karpen G.H."/>
            <person name="Kataoka E."/>
            <person name="Keightley P.D."/>
            <person name="Kheradpour P."/>
            <person name="Kirkness E.F."/>
            <person name="Koerich L.B."/>
            <person name="Kristiansen K."/>
            <person name="Kudrna D."/>
            <person name="Kulathinal R.J."/>
            <person name="Kumar S."/>
            <person name="Kwok R."/>
            <person name="Lander E."/>
            <person name="Langley C.H."/>
            <person name="Lapoint R."/>
            <person name="Lazzaro B.P."/>
            <person name="Lee S.J."/>
            <person name="Levesque L."/>
            <person name="Li R."/>
            <person name="Lin C.F."/>
            <person name="Lin M.F."/>
            <person name="Lindblad-Toh K."/>
            <person name="Llopart A."/>
            <person name="Long M."/>
            <person name="Low L."/>
            <person name="Lozovsky E."/>
            <person name="Lu J."/>
            <person name="Luo M."/>
            <person name="Machado C.A."/>
            <person name="Makalowski W."/>
            <person name="Marzo M."/>
            <person name="Matsuda M."/>
            <person name="Matzkin L."/>
            <person name="McAllister B."/>
            <person name="McBride C.S."/>
            <person name="McKernan B."/>
            <person name="McKernan K."/>
            <person name="Mendez-Lago M."/>
            <person name="Minx P."/>
            <person name="Mollenhauer M.U."/>
            <person name="Montooth K."/>
            <person name="Mount S.M."/>
            <person name="Mu X."/>
            <person name="Myers E."/>
            <person name="Negre B."/>
            <person name="Newfeld S."/>
            <person name="Nielsen R."/>
            <person name="Noor M.A."/>
            <person name="O'Grady P."/>
            <person name="Pachter L."/>
            <person name="Papaceit M."/>
            <person name="Parisi M.J."/>
            <person name="Parisi M."/>
            <person name="Parts L."/>
            <person name="Pedersen J.S."/>
            <person name="Pesole G."/>
            <person name="Phillippy A.M."/>
            <person name="Ponting C.P."/>
            <person name="Pop M."/>
            <person name="Porcelli D."/>
            <person name="Powell J.R."/>
            <person name="Prohaska S."/>
            <person name="Pruitt K."/>
            <person name="Puig M."/>
            <person name="Quesneville H."/>
            <person name="Ram K.R."/>
            <person name="Rand D."/>
            <person name="Rasmussen M.D."/>
            <person name="Reed L.K."/>
            <person name="Reenan R."/>
            <person name="Reily A."/>
            <person name="Remington K.A."/>
            <person name="Rieger T.T."/>
            <person name="Ritchie M.G."/>
            <person name="Robin C."/>
            <person name="Rogers Y.H."/>
            <person name="Rohde C."/>
            <person name="Rozas J."/>
            <person name="Rubenfield M.J."/>
            <person name="Ruiz A."/>
            <person name="Russo S."/>
            <person name="Salzberg S.L."/>
            <person name="Sanchez-Gracia A."/>
            <person name="Saranga D.J."/>
            <person name="Sato H."/>
            <person name="Schaeffer S.W."/>
            <person name="Schatz M.C."/>
            <person name="Schlenke T."/>
            <person name="Schwartz R."/>
            <person name="Segarra C."/>
            <person name="Singh R.S."/>
            <person name="Sirot L."/>
            <person name="Sirota M."/>
            <person name="Sisneros N.B."/>
            <person name="Smith C.D."/>
            <person name="Smith T.F."/>
            <person name="Spieth J."/>
            <person name="Stage D.E."/>
            <person name="Stark A."/>
            <person name="Stephan W."/>
            <person name="Strausberg R.L."/>
            <person name="Strempel S."/>
            <person name="Sturgill D."/>
            <person name="Sutton G."/>
            <person name="Sutton G.G."/>
            <person name="Tao W."/>
            <person name="Teichmann S."/>
            <person name="Tobari Y.N."/>
            <person name="Tomimura Y."/>
            <person name="Tsolas J.M."/>
            <person name="Valente V.L."/>
            <person name="Venter E."/>
            <person name="Venter J.C."/>
            <person name="Vicario S."/>
            <person name="Vieira F.G."/>
            <person name="Vilella A.J."/>
            <person name="Villasante A."/>
            <person name="Walenz B."/>
            <person name="Wang J."/>
            <person name="Wasserman M."/>
            <person name="Watts T."/>
            <person name="Wilson D."/>
            <person name="Wilson R.K."/>
            <person name="Wing R.A."/>
            <person name="Wolfner M.F."/>
            <person name="Wong A."/>
            <person name="Wong G.K."/>
            <person name="Wu C.I."/>
            <person name="Wu G."/>
            <person name="Yamamoto D."/>
            <person name="Yang H.P."/>
            <person name="Yang S.P."/>
            <person name="Yorke J.A."/>
            <person name="Yoshida K."/>
            <person name="Zdobnov E."/>
            <person name="Zhang P."/>
            <person name="Zhang Y."/>
            <person name="Zimin A.V."/>
            <person name="Baldwin J."/>
            <person name="Abdouelleil A."/>
            <person name="Abdulkadir J."/>
            <person name="Abebe A."/>
            <person name="Abera B."/>
            <person name="Abreu J."/>
            <person name="Acer S.C."/>
            <person name="Aftuck L."/>
            <person name="Alexander A."/>
            <person name="An P."/>
            <person name="Anderson E."/>
            <person name="Anderson S."/>
            <person name="Arachi H."/>
            <person name="Azer M."/>
            <person name="Bachantsang P."/>
            <person name="Barry A."/>
            <person name="Bayul T."/>
            <person name="Berlin A."/>
            <person name="Bessette D."/>
            <person name="Bloom T."/>
            <person name="Blye J."/>
            <person name="Boguslavskiy L."/>
            <person name="Bonnet C."/>
            <person name="Boukhgalter B."/>
            <person name="Bourzgui I."/>
            <person name="Brown A."/>
            <person name="Cahill P."/>
            <person name="Channer S."/>
            <person name="Cheshatsang Y."/>
            <person name="Chuda L."/>
            <person name="Citroen M."/>
            <person name="Collymore A."/>
            <person name="Cooke P."/>
            <person name="Costello M."/>
            <person name="D'Aco K."/>
            <person name="Daza R."/>
            <person name="De Haan G."/>
            <person name="DeGray S."/>
            <person name="DeMaso C."/>
            <person name="Dhargay N."/>
            <person name="Dooley K."/>
            <person name="Dooley E."/>
            <person name="Doricent M."/>
            <person name="Dorje P."/>
            <person name="Dorjee K."/>
            <person name="Dupes A."/>
            <person name="Elong R."/>
            <person name="Falk J."/>
            <person name="Farina A."/>
            <person name="Faro S."/>
            <person name="Ferguson D."/>
            <person name="Fisher S."/>
            <person name="Foley C.D."/>
            <person name="Franke A."/>
            <person name="Friedrich D."/>
            <person name="Gadbois L."/>
            <person name="Gearin G."/>
            <person name="Gearin C.R."/>
            <person name="Giannoukos G."/>
            <person name="Goode T."/>
            <person name="Graham J."/>
            <person name="Grandbois E."/>
            <person name="Grewal S."/>
            <person name="Gyaltsen K."/>
            <person name="Hafez N."/>
            <person name="Hagos B."/>
            <person name="Hall J."/>
            <person name="Henson C."/>
            <person name="Hollinger A."/>
            <person name="Honan T."/>
            <person name="Huard M.D."/>
            <person name="Hughes L."/>
            <person name="Hurhula B."/>
            <person name="Husby M.E."/>
            <person name="Kamat A."/>
            <person name="Kanga B."/>
            <person name="Kashin S."/>
            <person name="Khazanovich D."/>
            <person name="Kisner P."/>
            <person name="Lance K."/>
            <person name="Lara M."/>
            <person name="Lee W."/>
            <person name="Lennon N."/>
            <person name="Letendre F."/>
            <person name="LeVine R."/>
            <person name="Lipovsky A."/>
            <person name="Liu X."/>
            <person name="Liu J."/>
            <person name="Liu S."/>
            <person name="Lokyitsang T."/>
            <person name="Lokyitsang Y."/>
            <person name="Lubonja R."/>
            <person name="Lui A."/>
            <person name="MacDonald P."/>
            <person name="Magnisalis V."/>
            <person name="Maru K."/>
            <person name="Matthews C."/>
            <person name="McCusker W."/>
            <person name="McDonough S."/>
            <person name="Mehta T."/>
            <person name="Meldrim J."/>
            <person name="Meneus L."/>
            <person name="Mihai O."/>
            <person name="Mihalev A."/>
            <person name="Mihova T."/>
            <person name="Mittelman R."/>
            <person name="Mlenga V."/>
            <person name="Montmayeur A."/>
            <person name="Mulrain L."/>
            <person name="Navidi A."/>
            <person name="Naylor J."/>
            <person name="Negash T."/>
            <person name="Nguyen T."/>
            <person name="Nguyen N."/>
            <person name="Nicol R."/>
            <person name="Norbu C."/>
            <person name="Norbu N."/>
            <person name="Novod N."/>
            <person name="O'Neill B."/>
            <person name="Osman S."/>
            <person name="Markiewicz E."/>
            <person name="Oyono O.L."/>
            <person name="Patti C."/>
            <person name="Phunkhang P."/>
            <person name="Pierre F."/>
            <person name="Priest M."/>
            <person name="Raghuraman S."/>
            <person name="Rege F."/>
            <person name="Reyes R."/>
            <person name="Rise C."/>
            <person name="Rogov P."/>
            <person name="Ross K."/>
            <person name="Ryan E."/>
            <person name="Settipalli S."/>
            <person name="Shea T."/>
            <person name="Sherpa N."/>
            <person name="Shi L."/>
            <person name="Shih D."/>
            <person name="Sparrow T."/>
            <person name="Spaulding J."/>
            <person name="Stalker J."/>
            <person name="Stange-Thomann N."/>
            <person name="Stavropoulos S."/>
            <person name="Stone C."/>
            <person name="Strader C."/>
            <person name="Tesfaye S."/>
            <person name="Thomson T."/>
            <person name="Thoulutsang Y."/>
            <person name="Thoulutsang D."/>
            <person name="Topham K."/>
            <person name="Topping I."/>
            <person name="Tsamla T."/>
            <person name="Vassiliev H."/>
            <person name="Vo A."/>
            <person name="Wangchuk T."/>
            <person name="Wangdi T."/>
            <person name="Weiand M."/>
            <person name="Wilkinson J."/>
            <person name="Wilson A."/>
            <person name="Yadav S."/>
            <person name="Young G."/>
            <person name="Yu Q."/>
            <person name="Zembek L."/>
            <person name="Zhong D."/>
            <person name="Zimmer A."/>
            <person name="Zwirko Z."/>
            <person name="Jaffe D.B."/>
            <person name="Alvarez P."/>
            <person name="Brockman W."/>
            <person name="Butler J."/>
            <person name="Chin C."/>
            <person name="Gnerre S."/>
            <person name="Grabherr M."/>
            <person name="Kleber M."/>
            <person name="Mauceli E."/>
            <person name="MacCallum I."/>
        </authorList>
    </citation>
    <scope>NUCLEOTIDE SEQUENCE [LARGE SCALE GENOMIC DNA]</scope>
    <source>
        <strain evidence="3 4">TSC#14021-0224.01</strain>
    </source>
</reference>
<name>A0A0Q5UE42_DROER</name>
<feature type="chain" id="PRO_5006264374" description="Kazal-like domain-containing protein" evidence="1">
    <location>
        <begin position="21"/>
        <end position="133"/>
    </location>
</feature>